<proteinExistence type="predicted"/>
<protein>
    <submittedName>
        <fullName evidence="2">Uncharacterized protein</fullName>
    </submittedName>
</protein>
<name>A0A915JG78_ROMCU</name>
<evidence type="ECO:0000313" key="2">
    <source>
        <dbReference type="WBParaSite" id="nRc.2.0.1.t25274-RA"/>
    </source>
</evidence>
<dbReference type="Proteomes" id="UP000887565">
    <property type="component" value="Unplaced"/>
</dbReference>
<accession>A0A915JG78</accession>
<sequence length="85" mass="9469">MAIFIRVLFDGGLFEAIEAKMPSVLDFRLEFVNLLNTDVFGFFDDAIADFWLFVLAGPNDLAADFSLTVRGPNDLTDAALDLYET</sequence>
<keyword evidence="1" id="KW-1185">Reference proteome</keyword>
<reference evidence="2" key="1">
    <citation type="submission" date="2022-11" db="UniProtKB">
        <authorList>
            <consortium name="WormBaseParasite"/>
        </authorList>
    </citation>
    <scope>IDENTIFICATION</scope>
</reference>
<evidence type="ECO:0000313" key="1">
    <source>
        <dbReference type="Proteomes" id="UP000887565"/>
    </source>
</evidence>
<organism evidence="1 2">
    <name type="scientific">Romanomermis culicivorax</name>
    <name type="common">Nematode worm</name>
    <dbReference type="NCBI Taxonomy" id="13658"/>
    <lineage>
        <taxon>Eukaryota</taxon>
        <taxon>Metazoa</taxon>
        <taxon>Ecdysozoa</taxon>
        <taxon>Nematoda</taxon>
        <taxon>Enoplea</taxon>
        <taxon>Dorylaimia</taxon>
        <taxon>Mermithida</taxon>
        <taxon>Mermithoidea</taxon>
        <taxon>Mermithidae</taxon>
        <taxon>Romanomermis</taxon>
    </lineage>
</organism>
<dbReference type="AlphaFoldDB" id="A0A915JG78"/>
<dbReference type="WBParaSite" id="nRc.2.0.1.t25274-RA">
    <property type="protein sequence ID" value="nRc.2.0.1.t25274-RA"/>
    <property type="gene ID" value="nRc.2.0.1.g25274"/>
</dbReference>